<evidence type="ECO:0000259" key="1">
    <source>
        <dbReference type="Pfam" id="PF01977"/>
    </source>
</evidence>
<evidence type="ECO:0000259" key="3">
    <source>
        <dbReference type="Pfam" id="PF20696"/>
    </source>
</evidence>
<dbReference type="OrthoDB" id="9809841at2"/>
<evidence type="ECO:0000259" key="2">
    <source>
        <dbReference type="Pfam" id="PF20695"/>
    </source>
</evidence>
<protein>
    <submittedName>
        <fullName evidence="4">UbiD family decarboxylase</fullName>
    </submittedName>
</protein>
<dbReference type="GO" id="GO:0005737">
    <property type="term" value="C:cytoplasm"/>
    <property type="evidence" value="ECO:0007669"/>
    <property type="project" value="TreeGrafter"/>
</dbReference>
<dbReference type="GO" id="GO:0033494">
    <property type="term" value="P:ferulate metabolic process"/>
    <property type="evidence" value="ECO:0007669"/>
    <property type="project" value="TreeGrafter"/>
</dbReference>
<comment type="caution">
    <text evidence="4">The sequence shown here is derived from an EMBL/GenBank/DDBJ whole genome shotgun (WGS) entry which is preliminary data.</text>
</comment>
<dbReference type="SUPFAM" id="SSF143968">
    <property type="entry name" value="UbiD C-terminal domain-like"/>
    <property type="match status" value="1"/>
</dbReference>
<dbReference type="PANTHER" id="PTHR30108:SF17">
    <property type="entry name" value="FERULIC ACID DECARBOXYLASE 1"/>
    <property type="match status" value="1"/>
</dbReference>
<dbReference type="PANTHER" id="PTHR30108">
    <property type="entry name" value="3-OCTAPRENYL-4-HYDROXYBENZOATE CARBOXY-LYASE-RELATED"/>
    <property type="match status" value="1"/>
</dbReference>
<dbReference type="InterPro" id="IPR002830">
    <property type="entry name" value="UbiD"/>
</dbReference>
<organism evidence="4 5">
    <name type="scientific">Undibacter mobilis</name>
    <dbReference type="NCBI Taxonomy" id="2292256"/>
    <lineage>
        <taxon>Bacteria</taxon>
        <taxon>Pseudomonadati</taxon>
        <taxon>Pseudomonadota</taxon>
        <taxon>Alphaproteobacteria</taxon>
        <taxon>Hyphomicrobiales</taxon>
        <taxon>Nitrobacteraceae</taxon>
        <taxon>Undibacter</taxon>
    </lineage>
</organism>
<dbReference type="InterPro" id="IPR048304">
    <property type="entry name" value="UbiD_Rift_dom"/>
</dbReference>
<dbReference type="AlphaFoldDB" id="A0A371BAI1"/>
<dbReference type="GO" id="GO:0016831">
    <property type="term" value="F:carboxy-lyase activity"/>
    <property type="evidence" value="ECO:0007669"/>
    <property type="project" value="InterPro"/>
</dbReference>
<dbReference type="InterPro" id="IPR049381">
    <property type="entry name" value="UbiD-like_C"/>
</dbReference>
<dbReference type="Pfam" id="PF20695">
    <property type="entry name" value="UbiD_N"/>
    <property type="match status" value="1"/>
</dbReference>
<name>A0A371BAI1_9BRAD</name>
<evidence type="ECO:0000313" key="4">
    <source>
        <dbReference type="EMBL" id="RDV04542.1"/>
    </source>
</evidence>
<dbReference type="Proteomes" id="UP000263993">
    <property type="component" value="Unassembled WGS sequence"/>
</dbReference>
<reference evidence="5" key="1">
    <citation type="submission" date="2018-08" db="EMBL/GenBank/DDBJ databases">
        <authorList>
            <person name="Kim S.-J."/>
            <person name="Jung G.-Y."/>
        </authorList>
    </citation>
    <scope>NUCLEOTIDE SEQUENCE [LARGE SCALE GENOMIC DNA]</scope>
    <source>
        <strain evidence="5">GY_H</strain>
    </source>
</reference>
<gene>
    <name evidence="4" type="ORF">DXH78_08170</name>
</gene>
<feature type="domain" description="3-octaprenyl-4-hydroxybenzoate carboxy-lyase-like N-terminal" evidence="2">
    <location>
        <begin position="13"/>
        <end position="83"/>
    </location>
</feature>
<dbReference type="Pfam" id="PF20696">
    <property type="entry name" value="UbiD_C"/>
    <property type="match status" value="1"/>
</dbReference>
<dbReference type="SUPFAM" id="SSF50475">
    <property type="entry name" value="FMN-binding split barrel"/>
    <property type="match status" value="1"/>
</dbReference>
<proteinExistence type="predicted"/>
<dbReference type="InterPro" id="IPR049383">
    <property type="entry name" value="UbiD-like_N"/>
</dbReference>
<accession>A0A371BAI1</accession>
<dbReference type="GO" id="GO:0046281">
    <property type="term" value="P:cinnamic acid catabolic process"/>
    <property type="evidence" value="ECO:0007669"/>
    <property type="project" value="TreeGrafter"/>
</dbReference>
<feature type="domain" description="3-octaprenyl-4-hydroxybenzoate carboxy-lyase-like C-terminal" evidence="3">
    <location>
        <begin position="331"/>
        <end position="441"/>
    </location>
</feature>
<dbReference type="NCBIfam" id="TIGR00148">
    <property type="entry name" value="UbiD family decarboxylase"/>
    <property type="match status" value="1"/>
</dbReference>
<keyword evidence="5" id="KW-1185">Reference proteome</keyword>
<feature type="domain" description="3-octaprenyl-4-hydroxybenzoate carboxy-lyase-like Rift-related" evidence="1">
    <location>
        <begin position="109"/>
        <end position="309"/>
    </location>
</feature>
<dbReference type="EMBL" id="QRGO01000001">
    <property type="protein sequence ID" value="RDV04542.1"/>
    <property type="molecule type" value="Genomic_DNA"/>
</dbReference>
<dbReference type="Pfam" id="PF01977">
    <property type="entry name" value="UbiD"/>
    <property type="match status" value="1"/>
</dbReference>
<sequence>MPEMYRDLREFIDLVDGLGALRRIDNADPMLEIGGITEVAAGMPECPAILFDNIKGYPKGFRIFTNATVSAQRAALALGLDPHLRPLEALKAWMAKRQTLKTLDPVVVKDAPYLENSVTGDDVDLARLPAPHWHPDDGGPYIGSGSLVIMGDADDGWVNASIYRVQVHGRNQVTIQFDHQGRHGAMLSKKYWERGKPCPVVVVNGEDPALFIAGFEYLPAGQSEYAFAGAIKGSPIEVHPGPFTGLPIPAYAESVLEGELLPMPEFSLLEGPFGEFTGYYAADKRPAPVMNVKAIHHRTNPILLGSPPMKPPRFHFGLPFRGAGIWQNLIACGVTDVVGVWQHVSQLMTVIALEQRYPGHAKRAGLIAAANSYMGRLVVVVDEDVDPSNLADVMWAVTTRSEPSESVDIVRGGWSSGLDPRLTPEARDQGLTQNSKMIIDACRPIGWRHKYSKTSALSIAETRVIEDKWMASLRPTANP</sequence>
<dbReference type="Gene3D" id="3.40.1670.10">
    <property type="entry name" value="UbiD C-terminal domain-like"/>
    <property type="match status" value="1"/>
</dbReference>
<evidence type="ECO:0000313" key="5">
    <source>
        <dbReference type="Proteomes" id="UP000263993"/>
    </source>
</evidence>